<gene>
    <name evidence="1" type="ORF">SAMN05216361_4254</name>
</gene>
<dbReference type="PANTHER" id="PTHR45458">
    <property type="entry name" value="SHORT-CHAIN DEHYDROGENASE/REDUCTASE SDR"/>
    <property type="match status" value="1"/>
</dbReference>
<sequence length="238" mass="25794">MNILVVGANGAIGQAVVEAFCEQYSSSVVYAVSRSHYTGAKRKQVVPVQLDTVNETAITNWLSACKAKGTAFTHAVIATGVLHDDNVTPEKRLEDVSAEAMQHYFQVNTIGPSLWVKLLVGHLAQGGSTVSVLSARVGSISDNRLGGWYGYRASKAALNMFVKTASVEYARRAKHTSLICYHPGTVDSSLSKPFQRNVKPEKLFTPAYTAAQLLAVIDQANTSESPYFIDWAGKSIPW</sequence>
<dbReference type="InterPro" id="IPR002347">
    <property type="entry name" value="SDR_fam"/>
</dbReference>
<dbReference type="SUPFAM" id="SSF51735">
    <property type="entry name" value="NAD(P)-binding Rossmann-fold domains"/>
    <property type="match status" value="1"/>
</dbReference>
<dbReference type="EMBL" id="FQWD01000008">
    <property type="protein sequence ID" value="SHH30284.1"/>
    <property type="molecule type" value="Genomic_DNA"/>
</dbReference>
<accession>A0A1M5RVM1</accession>
<dbReference type="AlphaFoldDB" id="A0A1M5RVM1"/>
<organism evidence="1 2">
    <name type="scientific">Marisediminitalea aggregata</name>
    <dbReference type="NCBI Taxonomy" id="634436"/>
    <lineage>
        <taxon>Bacteria</taxon>
        <taxon>Pseudomonadati</taxon>
        <taxon>Pseudomonadota</taxon>
        <taxon>Gammaproteobacteria</taxon>
        <taxon>Alteromonadales</taxon>
        <taxon>Alteromonadaceae</taxon>
        <taxon>Marisediminitalea</taxon>
    </lineage>
</organism>
<proteinExistence type="predicted"/>
<protein>
    <submittedName>
        <fullName evidence="1">NAD(P)-dependent dehydrogenase, short-chain alcohol dehydrogenase family</fullName>
    </submittedName>
</protein>
<dbReference type="OrthoDB" id="9785826at2"/>
<name>A0A1M5RVM1_9ALTE</name>
<keyword evidence="2" id="KW-1185">Reference proteome</keyword>
<dbReference type="InterPro" id="IPR036291">
    <property type="entry name" value="NAD(P)-bd_dom_sf"/>
</dbReference>
<dbReference type="PANTHER" id="PTHR45458:SF1">
    <property type="entry name" value="SHORT CHAIN DEHYDROGENASE"/>
    <property type="match status" value="1"/>
</dbReference>
<reference evidence="2" key="1">
    <citation type="submission" date="2016-11" db="EMBL/GenBank/DDBJ databases">
        <authorList>
            <person name="Varghese N."/>
            <person name="Submissions S."/>
        </authorList>
    </citation>
    <scope>NUCLEOTIDE SEQUENCE [LARGE SCALE GENOMIC DNA]</scope>
    <source>
        <strain evidence="2">CGMCC 1.8995</strain>
    </source>
</reference>
<dbReference type="Gene3D" id="3.40.50.720">
    <property type="entry name" value="NAD(P)-binding Rossmann-like Domain"/>
    <property type="match status" value="1"/>
</dbReference>
<dbReference type="GO" id="GO:0016616">
    <property type="term" value="F:oxidoreductase activity, acting on the CH-OH group of donors, NAD or NADP as acceptor"/>
    <property type="evidence" value="ECO:0007669"/>
    <property type="project" value="TreeGrafter"/>
</dbReference>
<evidence type="ECO:0000313" key="1">
    <source>
        <dbReference type="EMBL" id="SHH30284.1"/>
    </source>
</evidence>
<dbReference type="STRING" id="634436.SAMN05216361_4254"/>
<dbReference type="PRINTS" id="PR00081">
    <property type="entry name" value="GDHRDH"/>
</dbReference>
<dbReference type="Proteomes" id="UP000184520">
    <property type="component" value="Unassembled WGS sequence"/>
</dbReference>
<dbReference type="RefSeq" id="WP_073325187.1">
    <property type="nucleotide sequence ID" value="NZ_FQWD01000008.1"/>
</dbReference>
<dbReference type="InterPro" id="IPR052184">
    <property type="entry name" value="SDR_enzymes"/>
</dbReference>
<dbReference type="Pfam" id="PF00106">
    <property type="entry name" value="adh_short"/>
    <property type="match status" value="1"/>
</dbReference>
<evidence type="ECO:0000313" key="2">
    <source>
        <dbReference type="Proteomes" id="UP000184520"/>
    </source>
</evidence>